<reference evidence="8 9" key="1">
    <citation type="journal article" date="2015" name="Genome Announc.">
        <title>Expanding the biotechnology potential of lactobacilli through comparative genomics of 213 strains and associated genera.</title>
        <authorList>
            <person name="Sun Z."/>
            <person name="Harris H.M."/>
            <person name="McCann A."/>
            <person name="Guo C."/>
            <person name="Argimon S."/>
            <person name="Zhang W."/>
            <person name="Yang X."/>
            <person name="Jeffery I.B."/>
            <person name="Cooney J.C."/>
            <person name="Kagawa T.F."/>
            <person name="Liu W."/>
            <person name="Song Y."/>
            <person name="Salvetti E."/>
            <person name="Wrobel A."/>
            <person name="Rasinkangas P."/>
            <person name="Parkhill J."/>
            <person name="Rea M.C."/>
            <person name="O'Sullivan O."/>
            <person name="Ritari J."/>
            <person name="Douillard F.P."/>
            <person name="Paul Ross R."/>
            <person name="Yang R."/>
            <person name="Briner A.E."/>
            <person name="Felis G.E."/>
            <person name="de Vos W.M."/>
            <person name="Barrangou R."/>
            <person name="Klaenhammer T.R."/>
            <person name="Caufield P.W."/>
            <person name="Cui Y."/>
            <person name="Zhang H."/>
            <person name="O'Toole P.W."/>
        </authorList>
    </citation>
    <scope>NUCLEOTIDE SEQUENCE [LARGE SCALE GENOMIC DNA]</scope>
    <source>
        <strain evidence="8 9">ATCC 27304</strain>
    </source>
</reference>
<feature type="transmembrane region" description="Helical" evidence="6">
    <location>
        <begin position="123"/>
        <end position="142"/>
    </location>
</feature>
<feature type="transmembrane region" description="Helical" evidence="6">
    <location>
        <begin position="149"/>
        <end position="169"/>
    </location>
</feature>
<protein>
    <submittedName>
        <fullName evidence="8">Amino acid permease-associated region</fullName>
    </submittedName>
</protein>
<dbReference type="InterPro" id="IPR050367">
    <property type="entry name" value="APC_superfamily"/>
</dbReference>
<dbReference type="RefSeq" id="WP_056991651.1">
    <property type="nucleotide sequence ID" value="NZ_JATAAJ010000006.1"/>
</dbReference>
<dbReference type="GO" id="GO:0022857">
    <property type="term" value="F:transmembrane transporter activity"/>
    <property type="evidence" value="ECO:0007669"/>
    <property type="project" value="InterPro"/>
</dbReference>
<accession>A0A0R2FSQ1</accession>
<dbReference type="PIRSF" id="PIRSF006060">
    <property type="entry name" value="AA_transporter"/>
    <property type="match status" value="1"/>
</dbReference>
<dbReference type="OrthoDB" id="9762947at2"/>
<feature type="transmembrane region" description="Helical" evidence="6">
    <location>
        <begin position="189"/>
        <end position="209"/>
    </location>
</feature>
<feature type="transmembrane region" description="Helical" evidence="6">
    <location>
        <begin position="326"/>
        <end position="351"/>
    </location>
</feature>
<comment type="subcellular location">
    <subcellularLocation>
        <location evidence="1">Cell membrane</location>
        <topology evidence="1">Multi-pass membrane protein</topology>
    </subcellularLocation>
</comment>
<evidence type="ECO:0000256" key="1">
    <source>
        <dbReference type="ARBA" id="ARBA00004651"/>
    </source>
</evidence>
<keyword evidence="4 6" id="KW-1133">Transmembrane helix</keyword>
<dbReference type="AlphaFoldDB" id="A0A0R2FSQ1"/>
<dbReference type="PANTHER" id="PTHR42770:SF11">
    <property type="entry name" value="INNER MEMBRANE TRANSPORT PROTEIN YBAT"/>
    <property type="match status" value="1"/>
</dbReference>
<evidence type="ECO:0000256" key="4">
    <source>
        <dbReference type="ARBA" id="ARBA00022989"/>
    </source>
</evidence>
<evidence type="ECO:0000256" key="6">
    <source>
        <dbReference type="SAM" id="Phobius"/>
    </source>
</evidence>
<sequence>MKNKKLSLLEVLGLSVAMLAPTGAMAFNTAGAVANSGVVAPLGFLLAGLGILFVGISFVTLGRNIDGEGSAYAYNAKALGEKTGFISGWLLVLTYVTFAFSSSAVVGNFLDVFFKHFNINLPVYLYVIAVLLIGGALSHLGIEFSTKFAIILELFAVGALIVLTAAILIQGGDAGITARPLNPANGTFSGIGAGMIFALMSFAGFEGAATIAPRAKKPAKAITVAIFGSVAFAMIFYFIVSYTEIIGFGTANIAKMQNSSAPLNYLSIRYVGTWMAIFIDFASVTSYFACYFGALNAGAFMIQALSKEGYLMSWMSELKGAKKTPVHALDLITILSLIFYAIIGIGMGVSAGDYYNYLGTIGVIALLLVYVLVSVGAIAFFRKKSKNNILFLIVPIIAILVMVFPIYSNLWPIPAWPMNTFPYIVFVWLLIGIFIPKKKG</sequence>
<dbReference type="Pfam" id="PF13520">
    <property type="entry name" value="AA_permease_2"/>
    <property type="match status" value="1"/>
</dbReference>
<feature type="transmembrane region" description="Helical" evidence="6">
    <location>
        <begin position="83"/>
        <end position="103"/>
    </location>
</feature>
<name>A0A0R2FSQ1_9LACO</name>
<dbReference type="Gene3D" id="1.20.1740.10">
    <property type="entry name" value="Amino acid/polyamine transporter I"/>
    <property type="match status" value="1"/>
</dbReference>
<feature type="transmembrane region" description="Helical" evidence="6">
    <location>
        <begin position="357"/>
        <end position="381"/>
    </location>
</feature>
<evidence type="ECO:0000256" key="7">
    <source>
        <dbReference type="SAM" id="SignalP"/>
    </source>
</evidence>
<keyword evidence="2" id="KW-1003">Cell membrane</keyword>
<feature type="chain" id="PRO_5006417127" evidence="7">
    <location>
        <begin position="27"/>
        <end position="440"/>
    </location>
</feature>
<feature type="transmembrane region" description="Helical" evidence="6">
    <location>
        <begin position="284"/>
        <end position="305"/>
    </location>
</feature>
<comment type="caution">
    <text evidence="8">The sequence shown here is derived from an EMBL/GenBank/DDBJ whole genome shotgun (WGS) entry which is preliminary data.</text>
</comment>
<dbReference type="Proteomes" id="UP000051727">
    <property type="component" value="Unassembled WGS sequence"/>
</dbReference>
<organism evidence="8 9">
    <name type="scientific">Liquorilactobacillus mali</name>
    <dbReference type="NCBI Taxonomy" id="1618"/>
    <lineage>
        <taxon>Bacteria</taxon>
        <taxon>Bacillati</taxon>
        <taxon>Bacillota</taxon>
        <taxon>Bacilli</taxon>
        <taxon>Lactobacillales</taxon>
        <taxon>Lactobacillaceae</taxon>
        <taxon>Liquorilactobacillus</taxon>
    </lineage>
</organism>
<keyword evidence="7" id="KW-0732">Signal</keyword>
<dbReference type="InterPro" id="IPR002293">
    <property type="entry name" value="AA/rel_permease1"/>
</dbReference>
<dbReference type="STRING" id="1618.IV36_GL000682"/>
<feature type="transmembrane region" description="Helical" evidence="6">
    <location>
        <begin position="221"/>
        <end position="240"/>
    </location>
</feature>
<feature type="signal peptide" evidence="7">
    <location>
        <begin position="1"/>
        <end position="26"/>
    </location>
</feature>
<keyword evidence="3 6" id="KW-0812">Transmembrane</keyword>
<evidence type="ECO:0000256" key="3">
    <source>
        <dbReference type="ARBA" id="ARBA00022692"/>
    </source>
</evidence>
<gene>
    <name evidence="8" type="ORF">IV36_GL000682</name>
</gene>
<dbReference type="EMBL" id="JQAR01000018">
    <property type="protein sequence ID" value="KRN27789.1"/>
    <property type="molecule type" value="Genomic_DNA"/>
</dbReference>
<feature type="transmembrane region" description="Helical" evidence="6">
    <location>
        <begin position="42"/>
        <end position="62"/>
    </location>
</feature>
<dbReference type="PANTHER" id="PTHR42770">
    <property type="entry name" value="AMINO ACID TRANSPORTER-RELATED"/>
    <property type="match status" value="1"/>
</dbReference>
<dbReference type="PATRIC" id="fig|1618.3.peg.684"/>
<feature type="transmembrane region" description="Helical" evidence="6">
    <location>
        <begin position="388"/>
        <end position="408"/>
    </location>
</feature>
<feature type="transmembrane region" description="Helical" evidence="6">
    <location>
        <begin position="420"/>
        <end position="436"/>
    </location>
</feature>
<evidence type="ECO:0000313" key="8">
    <source>
        <dbReference type="EMBL" id="KRN27789.1"/>
    </source>
</evidence>
<keyword evidence="5 6" id="KW-0472">Membrane</keyword>
<dbReference type="GO" id="GO:0005886">
    <property type="term" value="C:plasma membrane"/>
    <property type="evidence" value="ECO:0007669"/>
    <property type="project" value="UniProtKB-SubCell"/>
</dbReference>
<evidence type="ECO:0000313" key="9">
    <source>
        <dbReference type="Proteomes" id="UP000051727"/>
    </source>
</evidence>
<evidence type="ECO:0000256" key="5">
    <source>
        <dbReference type="ARBA" id="ARBA00023136"/>
    </source>
</evidence>
<proteinExistence type="predicted"/>
<evidence type="ECO:0000256" key="2">
    <source>
        <dbReference type="ARBA" id="ARBA00022475"/>
    </source>
</evidence>